<accession>A0A9J6FXG4</accession>
<dbReference type="EMBL" id="JABSTR010000005">
    <property type="protein sequence ID" value="KAH9370822.1"/>
    <property type="molecule type" value="Genomic_DNA"/>
</dbReference>
<proteinExistence type="predicted"/>
<dbReference type="AlphaFoldDB" id="A0A9J6FXG4"/>
<comment type="caution">
    <text evidence="2">The sequence shown here is derived from an EMBL/GenBank/DDBJ whole genome shotgun (WGS) entry which is preliminary data.</text>
</comment>
<evidence type="ECO:0000256" key="1">
    <source>
        <dbReference type="SAM" id="Phobius"/>
    </source>
</evidence>
<sequence>MEEQLPPRGKYPRNNQIDYAAVDAPVGSCDNIKLLDVELRWLEGYEALNNSMIMRCNNESNSDSLLFDRKVDFIIQQHPVNCPSPCFYYPYATFPPVKVCFFVPRSALVQPSFANTWTSVFMVYLKLLPLATMVLLFLRCVSYVYRNKTLSMGRATFSLLSTYFGHSLPIGLAISSPSSKLALYTWTIGILFVLNYFQNKITASRSIPAYSPTIKTLQELEALLDVGKISPCLSSFMAKHIFGTTSNMAYLEPLRRSIENCKRGCVTESPGTDCFARSKQGTHATITTCMDWLVPNWKKHGLMPGEESLLMFLAMTKAHGKFPLR</sequence>
<feature type="transmembrane region" description="Helical" evidence="1">
    <location>
        <begin position="121"/>
        <end position="145"/>
    </location>
</feature>
<protein>
    <submittedName>
        <fullName evidence="2">Uncharacterized protein</fullName>
    </submittedName>
</protein>
<feature type="transmembrane region" description="Helical" evidence="1">
    <location>
        <begin position="181"/>
        <end position="197"/>
    </location>
</feature>
<dbReference type="VEuPathDB" id="VectorBase:HLOH_056216"/>
<name>A0A9J6FXG4_HAELO</name>
<organism evidence="2 3">
    <name type="scientific">Haemaphysalis longicornis</name>
    <name type="common">Bush tick</name>
    <dbReference type="NCBI Taxonomy" id="44386"/>
    <lineage>
        <taxon>Eukaryota</taxon>
        <taxon>Metazoa</taxon>
        <taxon>Ecdysozoa</taxon>
        <taxon>Arthropoda</taxon>
        <taxon>Chelicerata</taxon>
        <taxon>Arachnida</taxon>
        <taxon>Acari</taxon>
        <taxon>Parasitiformes</taxon>
        <taxon>Ixodida</taxon>
        <taxon>Ixodoidea</taxon>
        <taxon>Ixodidae</taxon>
        <taxon>Haemaphysalinae</taxon>
        <taxon>Haemaphysalis</taxon>
    </lineage>
</organism>
<keyword evidence="1" id="KW-0472">Membrane</keyword>
<evidence type="ECO:0000313" key="2">
    <source>
        <dbReference type="EMBL" id="KAH9370822.1"/>
    </source>
</evidence>
<keyword evidence="1" id="KW-0812">Transmembrane</keyword>
<keyword evidence="3" id="KW-1185">Reference proteome</keyword>
<evidence type="ECO:0000313" key="3">
    <source>
        <dbReference type="Proteomes" id="UP000821853"/>
    </source>
</evidence>
<gene>
    <name evidence="2" type="ORF">HPB48_007893</name>
</gene>
<dbReference type="Proteomes" id="UP000821853">
    <property type="component" value="Chromosome 3"/>
</dbReference>
<keyword evidence="1" id="KW-1133">Transmembrane helix</keyword>
<feature type="transmembrane region" description="Helical" evidence="1">
    <location>
        <begin position="157"/>
        <end position="175"/>
    </location>
</feature>
<reference evidence="2 3" key="1">
    <citation type="journal article" date="2020" name="Cell">
        <title>Large-Scale Comparative Analyses of Tick Genomes Elucidate Their Genetic Diversity and Vector Capacities.</title>
        <authorList>
            <consortium name="Tick Genome and Microbiome Consortium (TIGMIC)"/>
            <person name="Jia N."/>
            <person name="Wang J."/>
            <person name="Shi W."/>
            <person name="Du L."/>
            <person name="Sun Y."/>
            <person name="Zhan W."/>
            <person name="Jiang J.F."/>
            <person name="Wang Q."/>
            <person name="Zhang B."/>
            <person name="Ji P."/>
            <person name="Bell-Sakyi L."/>
            <person name="Cui X.M."/>
            <person name="Yuan T.T."/>
            <person name="Jiang B.G."/>
            <person name="Yang W.F."/>
            <person name="Lam T.T."/>
            <person name="Chang Q.C."/>
            <person name="Ding S.J."/>
            <person name="Wang X.J."/>
            <person name="Zhu J.G."/>
            <person name="Ruan X.D."/>
            <person name="Zhao L."/>
            <person name="Wei J.T."/>
            <person name="Ye R.Z."/>
            <person name="Que T.C."/>
            <person name="Du C.H."/>
            <person name="Zhou Y.H."/>
            <person name="Cheng J.X."/>
            <person name="Dai P.F."/>
            <person name="Guo W.B."/>
            <person name="Han X.H."/>
            <person name="Huang E.J."/>
            <person name="Li L.F."/>
            <person name="Wei W."/>
            <person name="Gao Y.C."/>
            <person name="Liu J.Z."/>
            <person name="Shao H.Z."/>
            <person name="Wang X."/>
            <person name="Wang C.C."/>
            <person name="Yang T.C."/>
            <person name="Huo Q.B."/>
            <person name="Li W."/>
            <person name="Chen H.Y."/>
            <person name="Chen S.E."/>
            <person name="Zhou L.G."/>
            <person name="Ni X.B."/>
            <person name="Tian J.H."/>
            <person name="Sheng Y."/>
            <person name="Liu T."/>
            <person name="Pan Y.S."/>
            <person name="Xia L.Y."/>
            <person name="Li J."/>
            <person name="Zhao F."/>
            <person name="Cao W.C."/>
        </authorList>
    </citation>
    <scope>NUCLEOTIDE SEQUENCE [LARGE SCALE GENOMIC DNA]</scope>
    <source>
        <strain evidence="2">HaeL-2018</strain>
    </source>
</reference>